<accession>A0AB73UBH4</accession>
<evidence type="ECO:0000313" key="1">
    <source>
        <dbReference type="EMBL" id="QHV41713.1"/>
    </source>
</evidence>
<dbReference type="EMBL" id="CP028009">
    <property type="protein sequence ID" value="QHV41713.1"/>
    <property type="molecule type" value="Genomic_DNA"/>
</dbReference>
<dbReference type="Proteomes" id="UP000464780">
    <property type="component" value="Chromosome"/>
</dbReference>
<evidence type="ECO:0008006" key="3">
    <source>
        <dbReference type="Google" id="ProtNLM"/>
    </source>
</evidence>
<reference evidence="1 2" key="1">
    <citation type="submission" date="2018-03" db="EMBL/GenBank/DDBJ databases">
        <title>The complete genome of bacterial strain SGAir0260.</title>
        <authorList>
            <person name="Schuster S.C."/>
        </authorList>
    </citation>
    <scope>NUCLEOTIDE SEQUENCE [LARGE SCALE GENOMIC DNA]</scope>
    <source>
        <strain evidence="1 2">SGAir0260</strain>
    </source>
</reference>
<dbReference type="RefSeq" id="WP_162279642.1">
    <property type="nucleotide sequence ID" value="NZ_CP028009.1"/>
</dbReference>
<sequence>MQTTYKSFFSGKNGKKSFTTNVLNRNVKQKCRIYFVKGQNYGKRSKNFFYLGLGNIHVETFSRQIKRYRVVR</sequence>
<gene>
    <name evidence="1" type="ORF">C1N66_00415</name>
</gene>
<evidence type="ECO:0000313" key="2">
    <source>
        <dbReference type="Proteomes" id="UP000464780"/>
    </source>
</evidence>
<organism evidence="1 2">
    <name type="scientific">Bacillus cereus</name>
    <dbReference type="NCBI Taxonomy" id="1396"/>
    <lineage>
        <taxon>Bacteria</taxon>
        <taxon>Bacillati</taxon>
        <taxon>Bacillota</taxon>
        <taxon>Bacilli</taxon>
        <taxon>Bacillales</taxon>
        <taxon>Bacillaceae</taxon>
        <taxon>Bacillus</taxon>
        <taxon>Bacillus cereus group</taxon>
    </lineage>
</organism>
<proteinExistence type="predicted"/>
<dbReference type="AlphaFoldDB" id="A0AB73UBH4"/>
<name>A0AB73UBH4_BACCE</name>
<protein>
    <recommendedName>
        <fullName evidence="3">Transposase</fullName>
    </recommendedName>
</protein>